<dbReference type="AlphaFoldDB" id="A0A5C3P3Q5"/>
<protein>
    <submittedName>
        <fullName evidence="2">DUF1768-domain-containing protein</fullName>
    </submittedName>
</protein>
<evidence type="ECO:0000313" key="3">
    <source>
        <dbReference type="Proteomes" id="UP000308197"/>
    </source>
</evidence>
<feature type="domain" description="NADAR" evidence="1">
    <location>
        <begin position="10"/>
        <end position="148"/>
    </location>
</feature>
<organism evidence="2 3">
    <name type="scientific">Polyporus arcularius HHB13444</name>
    <dbReference type="NCBI Taxonomy" id="1314778"/>
    <lineage>
        <taxon>Eukaryota</taxon>
        <taxon>Fungi</taxon>
        <taxon>Dikarya</taxon>
        <taxon>Basidiomycota</taxon>
        <taxon>Agaricomycotina</taxon>
        <taxon>Agaricomycetes</taxon>
        <taxon>Polyporales</taxon>
        <taxon>Polyporaceae</taxon>
        <taxon>Polyporus</taxon>
    </lineage>
</organism>
<dbReference type="STRING" id="1314778.A0A5C3P3Q5"/>
<proteinExistence type="predicted"/>
<name>A0A5C3P3Q5_9APHY</name>
<dbReference type="InParanoid" id="A0A5C3P3Q5"/>
<dbReference type="InterPro" id="IPR012816">
    <property type="entry name" value="NADAR"/>
</dbReference>
<dbReference type="CDD" id="cd15457">
    <property type="entry name" value="NADAR"/>
    <property type="match status" value="1"/>
</dbReference>
<dbReference type="InterPro" id="IPR037238">
    <property type="entry name" value="YbiA-like_sf"/>
</dbReference>
<evidence type="ECO:0000259" key="1">
    <source>
        <dbReference type="Pfam" id="PF08719"/>
    </source>
</evidence>
<dbReference type="Gene3D" id="1.10.357.40">
    <property type="entry name" value="YbiA-like"/>
    <property type="match status" value="1"/>
</dbReference>
<reference evidence="2 3" key="1">
    <citation type="journal article" date="2019" name="Nat. Ecol. Evol.">
        <title>Megaphylogeny resolves global patterns of mushroom evolution.</title>
        <authorList>
            <person name="Varga T."/>
            <person name="Krizsan K."/>
            <person name="Foldi C."/>
            <person name="Dima B."/>
            <person name="Sanchez-Garcia M."/>
            <person name="Sanchez-Ramirez S."/>
            <person name="Szollosi G.J."/>
            <person name="Szarkandi J.G."/>
            <person name="Papp V."/>
            <person name="Albert L."/>
            <person name="Andreopoulos W."/>
            <person name="Angelini C."/>
            <person name="Antonin V."/>
            <person name="Barry K.W."/>
            <person name="Bougher N.L."/>
            <person name="Buchanan P."/>
            <person name="Buyck B."/>
            <person name="Bense V."/>
            <person name="Catcheside P."/>
            <person name="Chovatia M."/>
            <person name="Cooper J."/>
            <person name="Damon W."/>
            <person name="Desjardin D."/>
            <person name="Finy P."/>
            <person name="Geml J."/>
            <person name="Haridas S."/>
            <person name="Hughes K."/>
            <person name="Justo A."/>
            <person name="Karasinski D."/>
            <person name="Kautmanova I."/>
            <person name="Kiss B."/>
            <person name="Kocsube S."/>
            <person name="Kotiranta H."/>
            <person name="LaButti K.M."/>
            <person name="Lechner B.E."/>
            <person name="Liimatainen K."/>
            <person name="Lipzen A."/>
            <person name="Lukacs Z."/>
            <person name="Mihaltcheva S."/>
            <person name="Morgado L.N."/>
            <person name="Niskanen T."/>
            <person name="Noordeloos M.E."/>
            <person name="Ohm R.A."/>
            <person name="Ortiz-Santana B."/>
            <person name="Ovrebo C."/>
            <person name="Racz N."/>
            <person name="Riley R."/>
            <person name="Savchenko A."/>
            <person name="Shiryaev A."/>
            <person name="Soop K."/>
            <person name="Spirin V."/>
            <person name="Szebenyi C."/>
            <person name="Tomsovsky M."/>
            <person name="Tulloss R.E."/>
            <person name="Uehling J."/>
            <person name="Grigoriev I.V."/>
            <person name="Vagvolgyi C."/>
            <person name="Papp T."/>
            <person name="Martin F.M."/>
            <person name="Miettinen O."/>
            <person name="Hibbett D.S."/>
            <person name="Nagy L.G."/>
        </authorList>
    </citation>
    <scope>NUCLEOTIDE SEQUENCE [LARGE SCALE GENOMIC DNA]</scope>
    <source>
        <strain evidence="2 3">HHB13444</strain>
    </source>
</reference>
<sequence>MVLTAEDFVFFWKPEQPHGWASQWYKSPFSARVTLPDGEERDVTFTTAEHWMMGQKALLFGDQEIFERIASTTKGTRTRIPGPKEVKALGRKVRNFDEGRWARERERIVLEGTLHKFRQHADLRALLLGTGERELVEASPMDGVWGVGGG</sequence>
<gene>
    <name evidence="2" type="ORF">K466DRAFT_498354</name>
</gene>
<dbReference type="EMBL" id="ML211389">
    <property type="protein sequence ID" value="TFK83487.1"/>
    <property type="molecule type" value="Genomic_DNA"/>
</dbReference>
<dbReference type="NCBIfam" id="TIGR02464">
    <property type="entry name" value="ribofla_fusion"/>
    <property type="match status" value="1"/>
</dbReference>
<keyword evidence="3" id="KW-1185">Reference proteome</keyword>
<dbReference type="Pfam" id="PF08719">
    <property type="entry name" value="NADAR"/>
    <property type="match status" value="1"/>
</dbReference>
<accession>A0A5C3P3Q5</accession>
<dbReference type="Proteomes" id="UP000308197">
    <property type="component" value="Unassembled WGS sequence"/>
</dbReference>
<feature type="non-terminal residue" evidence="2">
    <location>
        <position position="150"/>
    </location>
</feature>
<dbReference type="SUPFAM" id="SSF143990">
    <property type="entry name" value="YbiA-like"/>
    <property type="match status" value="1"/>
</dbReference>
<evidence type="ECO:0000313" key="2">
    <source>
        <dbReference type="EMBL" id="TFK83487.1"/>
    </source>
</evidence>